<dbReference type="EMBL" id="GBXM01007670">
    <property type="protein sequence ID" value="JAI00908.1"/>
    <property type="molecule type" value="Transcribed_RNA"/>
</dbReference>
<evidence type="ECO:0000313" key="1">
    <source>
        <dbReference type="EMBL" id="JAI00908.1"/>
    </source>
</evidence>
<dbReference type="AlphaFoldDB" id="A0A0E9XDU7"/>
<reference evidence="1" key="2">
    <citation type="journal article" date="2015" name="Fish Shellfish Immunol.">
        <title>Early steps in the European eel (Anguilla anguilla)-Vibrio vulnificus interaction in the gills: Role of the RtxA13 toxin.</title>
        <authorList>
            <person name="Callol A."/>
            <person name="Pajuelo D."/>
            <person name="Ebbesson L."/>
            <person name="Teles M."/>
            <person name="MacKenzie S."/>
            <person name="Amaro C."/>
        </authorList>
    </citation>
    <scope>NUCLEOTIDE SEQUENCE</scope>
</reference>
<protein>
    <submittedName>
        <fullName evidence="1">Uncharacterized protein</fullName>
    </submittedName>
</protein>
<accession>A0A0E9XDU7</accession>
<name>A0A0E9XDU7_ANGAN</name>
<organism evidence="1">
    <name type="scientific">Anguilla anguilla</name>
    <name type="common">European freshwater eel</name>
    <name type="synonym">Muraena anguilla</name>
    <dbReference type="NCBI Taxonomy" id="7936"/>
    <lineage>
        <taxon>Eukaryota</taxon>
        <taxon>Metazoa</taxon>
        <taxon>Chordata</taxon>
        <taxon>Craniata</taxon>
        <taxon>Vertebrata</taxon>
        <taxon>Euteleostomi</taxon>
        <taxon>Actinopterygii</taxon>
        <taxon>Neopterygii</taxon>
        <taxon>Teleostei</taxon>
        <taxon>Anguilliformes</taxon>
        <taxon>Anguillidae</taxon>
        <taxon>Anguilla</taxon>
    </lineage>
</organism>
<sequence length="19" mass="2218">MAVFAQRYNMINVCPTMLD</sequence>
<reference evidence="1" key="1">
    <citation type="submission" date="2014-11" db="EMBL/GenBank/DDBJ databases">
        <authorList>
            <person name="Amaro Gonzalez C."/>
        </authorList>
    </citation>
    <scope>NUCLEOTIDE SEQUENCE</scope>
</reference>
<proteinExistence type="predicted"/>